<dbReference type="InterPro" id="IPR006689">
    <property type="entry name" value="Small_GTPase_ARF/SAR"/>
</dbReference>
<dbReference type="PANTHER" id="PTHR11711">
    <property type="entry name" value="ADP RIBOSYLATION FACTOR-RELATED"/>
    <property type="match status" value="1"/>
</dbReference>
<evidence type="ECO:0000256" key="1">
    <source>
        <dbReference type="ARBA" id="ARBA00010290"/>
    </source>
</evidence>
<dbReference type="GO" id="GO:0046872">
    <property type="term" value="F:metal ion binding"/>
    <property type="evidence" value="ECO:0007669"/>
    <property type="project" value="UniProtKB-KW"/>
</dbReference>
<keyword evidence="5" id="KW-0479">Metal-binding</keyword>
<dbReference type="EMBL" id="CAJZBQ010000009">
    <property type="protein sequence ID" value="CAG9312950.1"/>
    <property type="molecule type" value="Genomic_DNA"/>
</dbReference>
<dbReference type="InterPro" id="IPR027417">
    <property type="entry name" value="P-loop_NTPase"/>
</dbReference>
<dbReference type="PRINTS" id="PR00328">
    <property type="entry name" value="SAR1GTPBP"/>
</dbReference>
<sequence length="183" mass="20995">MGNSSSFEISLKQIASKEEARILVTGMNWAGKTTILYKLNIGEVIVTCPTIGLILESVRFRNLTFAIWDLGCSLGFKTLWKYFHTNIKGIIFVIDSNDRERMDNLKWLLQEMLFEEMLSQLPILFFANKQDLPNAISLNEITEKLELFLIRGRIWRIQGCSAIRGDGLYEGIEWISHVLNFGS</sequence>
<dbReference type="InterPro" id="IPR024156">
    <property type="entry name" value="Small_GTPase_ARF"/>
</dbReference>
<proteinExistence type="inferred from homology"/>
<comment type="caution">
    <text evidence="6">The sequence shown here is derived from an EMBL/GenBank/DDBJ whole genome shotgun (WGS) entry which is preliminary data.</text>
</comment>
<protein>
    <submittedName>
        <fullName evidence="6">Uncharacterized protein</fullName>
    </submittedName>
</protein>
<dbReference type="Gene3D" id="3.40.50.300">
    <property type="entry name" value="P-loop containing nucleotide triphosphate hydrolases"/>
    <property type="match status" value="1"/>
</dbReference>
<evidence type="ECO:0000313" key="7">
    <source>
        <dbReference type="Proteomes" id="UP001162131"/>
    </source>
</evidence>
<dbReference type="GO" id="GO:0030010">
    <property type="term" value="P:establishment of cell polarity"/>
    <property type="evidence" value="ECO:0007669"/>
    <property type="project" value="UniProtKB-ARBA"/>
</dbReference>
<dbReference type="PROSITE" id="PS51417">
    <property type="entry name" value="ARF"/>
    <property type="match status" value="1"/>
</dbReference>
<dbReference type="Proteomes" id="UP001162131">
    <property type="component" value="Unassembled WGS sequence"/>
</dbReference>
<feature type="binding site" evidence="5">
    <location>
        <position position="50"/>
    </location>
    <ligand>
        <name>Mg(2+)</name>
        <dbReference type="ChEBI" id="CHEBI:18420"/>
    </ligand>
</feature>
<evidence type="ECO:0000313" key="6">
    <source>
        <dbReference type="EMBL" id="CAG9312950.1"/>
    </source>
</evidence>
<dbReference type="FunFam" id="3.40.50.300:FF:000412">
    <property type="entry name" value="ADP-ribosylation factor 1"/>
    <property type="match status" value="1"/>
</dbReference>
<dbReference type="SMART" id="SM00177">
    <property type="entry name" value="ARF"/>
    <property type="match status" value="1"/>
</dbReference>
<comment type="similarity">
    <text evidence="1">Belongs to the small GTPase superfamily. Arf family.</text>
</comment>
<feature type="binding site" evidence="4">
    <location>
        <begin position="26"/>
        <end position="33"/>
    </location>
    <ligand>
        <name>GTP</name>
        <dbReference type="ChEBI" id="CHEBI:37565"/>
    </ligand>
</feature>
<accession>A0AAU9IGI5</accession>
<evidence type="ECO:0000256" key="3">
    <source>
        <dbReference type="ARBA" id="ARBA00023134"/>
    </source>
</evidence>
<dbReference type="SMART" id="SM00178">
    <property type="entry name" value="SAR"/>
    <property type="match status" value="1"/>
</dbReference>
<dbReference type="CDD" id="cd00878">
    <property type="entry name" value="Arf_Arl"/>
    <property type="match status" value="1"/>
</dbReference>
<evidence type="ECO:0000256" key="5">
    <source>
        <dbReference type="PIRSR" id="PIRSR606689-2"/>
    </source>
</evidence>
<dbReference type="AlphaFoldDB" id="A0AAU9IGI5"/>
<keyword evidence="2 4" id="KW-0547">Nucleotide-binding</keyword>
<gene>
    <name evidence="6" type="ORF">BSTOLATCC_MIC7741</name>
</gene>
<reference evidence="6" key="1">
    <citation type="submission" date="2021-09" db="EMBL/GenBank/DDBJ databases">
        <authorList>
            <consortium name="AG Swart"/>
            <person name="Singh M."/>
            <person name="Singh A."/>
            <person name="Seah K."/>
            <person name="Emmerich C."/>
        </authorList>
    </citation>
    <scope>NUCLEOTIDE SEQUENCE</scope>
    <source>
        <strain evidence="6">ATCC30299</strain>
    </source>
</reference>
<organism evidence="6 7">
    <name type="scientific">Blepharisma stoltei</name>
    <dbReference type="NCBI Taxonomy" id="1481888"/>
    <lineage>
        <taxon>Eukaryota</taxon>
        <taxon>Sar</taxon>
        <taxon>Alveolata</taxon>
        <taxon>Ciliophora</taxon>
        <taxon>Postciliodesmatophora</taxon>
        <taxon>Heterotrichea</taxon>
        <taxon>Heterotrichida</taxon>
        <taxon>Blepharismidae</taxon>
        <taxon>Blepharisma</taxon>
    </lineage>
</organism>
<feature type="binding site" evidence="5">
    <location>
        <position position="33"/>
    </location>
    <ligand>
        <name>Mg(2+)</name>
        <dbReference type="ChEBI" id="CHEBI:18420"/>
    </ligand>
</feature>
<keyword evidence="7" id="KW-1185">Reference proteome</keyword>
<dbReference type="GO" id="GO:0005525">
    <property type="term" value="F:GTP binding"/>
    <property type="evidence" value="ECO:0007669"/>
    <property type="project" value="UniProtKB-KW"/>
</dbReference>
<keyword evidence="5" id="KW-0460">Magnesium</keyword>
<feature type="binding site" evidence="4">
    <location>
        <begin position="128"/>
        <end position="131"/>
    </location>
    <ligand>
        <name>GTP</name>
        <dbReference type="ChEBI" id="CHEBI:37565"/>
    </ligand>
</feature>
<dbReference type="Pfam" id="PF00025">
    <property type="entry name" value="Arf"/>
    <property type="match status" value="1"/>
</dbReference>
<evidence type="ECO:0000256" key="4">
    <source>
        <dbReference type="PIRSR" id="PIRSR606689-1"/>
    </source>
</evidence>
<dbReference type="GO" id="GO:0003924">
    <property type="term" value="F:GTPase activity"/>
    <property type="evidence" value="ECO:0007669"/>
    <property type="project" value="InterPro"/>
</dbReference>
<evidence type="ECO:0000256" key="2">
    <source>
        <dbReference type="ARBA" id="ARBA00022741"/>
    </source>
</evidence>
<name>A0AAU9IGI5_9CILI</name>
<dbReference type="SUPFAM" id="SSF52540">
    <property type="entry name" value="P-loop containing nucleoside triphosphate hydrolases"/>
    <property type="match status" value="1"/>
</dbReference>
<keyword evidence="3 4" id="KW-0342">GTP-binding</keyword>